<dbReference type="EMBL" id="AP018448">
    <property type="protein sequence ID" value="BBC35122.1"/>
    <property type="molecule type" value="Genomic_DNA"/>
</dbReference>
<reference evidence="4 5" key="1">
    <citation type="journal article" date="2010" name="ChemBioChem">
        <title>Cloning and characterization of the biosynthetic gene cluster of 16-membered macrolide antibiotic FD-891: involvement of a dual functional cytochrome P450 monooxygenase catalyzing epoxidation and hydroxylation.</title>
        <authorList>
            <person name="Kudo F."/>
            <person name="Motegi A."/>
            <person name="Mizoue K."/>
            <person name="Eguchi T."/>
        </authorList>
    </citation>
    <scope>NUCLEOTIDE SEQUENCE [LARGE SCALE GENOMIC DNA]</scope>
    <source>
        <strain evidence="4 5">A-8890</strain>
    </source>
</reference>
<dbReference type="InterPro" id="IPR036271">
    <property type="entry name" value="Tet_transcr_reg_TetR-rel_C_sf"/>
</dbReference>
<feature type="domain" description="HTH tetR-type" evidence="3">
    <location>
        <begin position="6"/>
        <end position="66"/>
    </location>
</feature>
<dbReference type="Pfam" id="PF17926">
    <property type="entry name" value="TetR_C_21"/>
    <property type="match status" value="1"/>
</dbReference>
<proteinExistence type="predicted"/>
<evidence type="ECO:0000256" key="1">
    <source>
        <dbReference type="ARBA" id="ARBA00023125"/>
    </source>
</evidence>
<dbReference type="InterPro" id="IPR041467">
    <property type="entry name" value="Sco4008_C"/>
</dbReference>
<reference evidence="4 5" key="2">
    <citation type="journal article" date="2023" name="ChemBioChem">
        <title>Acyltransferase Domain Exchange between Two Independent Type I Polyketide Synthases in the Same Producer Strain of Macrolide Antibiotics.</title>
        <authorList>
            <person name="Kudo F."/>
            <person name="Kishikawa K."/>
            <person name="Tsuboi K."/>
            <person name="Kido T."/>
            <person name="Usui T."/>
            <person name="Hashimoto J."/>
            <person name="Shin-Ya K."/>
            <person name="Miyanaga A."/>
            <person name="Eguchi T."/>
        </authorList>
    </citation>
    <scope>NUCLEOTIDE SEQUENCE [LARGE SCALE GENOMIC DNA]</scope>
    <source>
        <strain evidence="4 5">A-8890</strain>
    </source>
</reference>
<evidence type="ECO:0000313" key="5">
    <source>
        <dbReference type="Proteomes" id="UP001321542"/>
    </source>
</evidence>
<dbReference type="PANTHER" id="PTHR30328:SF54">
    <property type="entry name" value="HTH-TYPE TRANSCRIPTIONAL REPRESSOR SCO4008"/>
    <property type="match status" value="1"/>
</dbReference>
<accession>A0ABM7FF34</accession>
<feature type="DNA-binding region" description="H-T-H motif" evidence="2">
    <location>
        <begin position="29"/>
        <end position="48"/>
    </location>
</feature>
<dbReference type="InterPro" id="IPR050109">
    <property type="entry name" value="HTH-type_TetR-like_transc_reg"/>
</dbReference>
<dbReference type="PROSITE" id="PS50977">
    <property type="entry name" value="HTH_TETR_2"/>
    <property type="match status" value="1"/>
</dbReference>
<dbReference type="PANTHER" id="PTHR30328">
    <property type="entry name" value="TRANSCRIPTIONAL REPRESSOR"/>
    <property type="match status" value="1"/>
</dbReference>
<dbReference type="Gene3D" id="1.10.357.10">
    <property type="entry name" value="Tetracycline Repressor, domain 2"/>
    <property type="match status" value="1"/>
</dbReference>
<keyword evidence="1 2" id="KW-0238">DNA-binding</keyword>
<dbReference type="InterPro" id="IPR009057">
    <property type="entry name" value="Homeodomain-like_sf"/>
</dbReference>
<dbReference type="RefSeq" id="WP_286255258.1">
    <property type="nucleotide sequence ID" value="NZ_AP018448.1"/>
</dbReference>
<name>A0ABM7FF34_9ACTN</name>
<keyword evidence="5" id="KW-1185">Reference proteome</keyword>
<dbReference type="Pfam" id="PF00440">
    <property type="entry name" value="TetR_N"/>
    <property type="match status" value="1"/>
</dbReference>
<sequence>MRRSAEEAKARILQAAQAEFARYGVTGARIDRIAREAGASKERLYAYFGDKQGLFDEVIRAATEHVYNAVRIEEGDLIAYTGSLVEHFFAHPDDLRMLNWTRLEEQCERALTLDAVTAHHAQKAAAVRRAQEAGLVDPVWHPDELLQLILVTATYWASASGSSAESPARYRSVAEEAVRRLIEPKR</sequence>
<gene>
    <name evidence="4" type="ORF">SGFS_064160</name>
</gene>
<evidence type="ECO:0000259" key="3">
    <source>
        <dbReference type="PROSITE" id="PS50977"/>
    </source>
</evidence>
<organism evidence="4 5">
    <name type="scientific">Streptomyces graminofaciens</name>
    <dbReference type="NCBI Taxonomy" id="68212"/>
    <lineage>
        <taxon>Bacteria</taxon>
        <taxon>Bacillati</taxon>
        <taxon>Actinomycetota</taxon>
        <taxon>Actinomycetes</taxon>
        <taxon>Kitasatosporales</taxon>
        <taxon>Streptomycetaceae</taxon>
        <taxon>Streptomyces</taxon>
    </lineage>
</organism>
<dbReference type="PRINTS" id="PR00455">
    <property type="entry name" value="HTHTETR"/>
</dbReference>
<protein>
    <recommendedName>
        <fullName evidence="3">HTH tetR-type domain-containing protein</fullName>
    </recommendedName>
</protein>
<dbReference type="SUPFAM" id="SSF48498">
    <property type="entry name" value="Tetracyclin repressor-like, C-terminal domain"/>
    <property type="match status" value="1"/>
</dbReference>
<dbReference type="SUPFAM" id="SSF46689">
    <property type="entry name" value="Homeodomain-like"/>
    <property type="match status" value="1"/>
</dbReference>
<evidence type="ECO:0000313" key="4">
    <source>
        <dbReference type="EMBL" id="BBC35122.1"/>
    </source>
</evidence>
<dbReference type="Proteomes" id="UP001321542">
    <property type="component" value="Chromosome"/>
</dbReference>
<evidence type="ECO:0000256" key="2">
    <source>
        <dbReference type="PROSITE-ProRule" id="PRU00335"/>
    </source>
</evidence>
<dbReference type="InterPro" id="IPR001647">
    <property type="entry name" value="HTH_TetR"/>
</dbReference>